<keyword evidence="3" id="KW-1185">Reference proteome</keyword>
<reference evidence="2 3" key="1">
    <citation type="submission" date="2024-02" db="EMBL/GenBank/DDBJ databases">
        <title>Deinococcus caeni NBRC 101312.</title>
        <authorList>
            <person name="Ichikawa N."/>
            <person name="Katano-Makiyama Y."/>
            <person name="Hidaka K."/>
        </authorList>
    </citation>
    <scope>NUCLEOTIDE SEQUENCE [LARGE SCALE GENOMIC DNA]</scope>
    <source>
        <strain evidence="2 3">NBRC 101312</strain>
    </source>
</reference>
<accession>A0ABP9UDG7</accession>
<comment type="caution">
    <text evidence="2">The sequence shown here is derived from an EMBL/GenBank/DDBJ whole genome shotgun (WGS) entry which is preliminary data.</text>
</comment>
<evidence type="ECO:0000313" key="2">
    <source>
        <dbReference type="EMBL" id="GAA5440213.1"/>
    </source>
</evidence>
<evidence type="ECO:0000256" key="1">
    <source>
        <dbReference type="SAM" id="MobiDB-lite"/>
    </source>
</evidence>
<gene>
    <name evidence="2" type="ORF">Dcae01_01723</name>
</gene>
<sequence length="60" mass="6807">MRLRLKGLQRPFNPSGCDSESCPAEWERNAPPDVELAGAVKFRMVGETNGSPYQRQRDTR</sequence>
<name>A0ABP9UDG7_9DEIO</name>
<evidence type="ECO:0000313" key="3">
    <source>
        <dbReference type="Proteomes" id="UP001423409"/>
    </source>
</evidence>
<proteinExistence type="predicted"/>
<organism evidence="2 3">
    <name type="scientific">Deinococcus caeni</name>
    <dbReference type="NCBI Taxonomy" id="569127"/>
    <lineage>
        <taxon>Bacteria</taxon>
        <taxon>Thermotogati</taxon>
        <taxon>Deinococcota</taxon>
        <taxon>Deinococci</taxon>
        <taxon>Deinococcales</taxon>
        <taxon>Deinococcaceae</taxon>
        <taxon>Deinococcus</taxon>
    </lineage>
</organism>
<feature type="region of interest" description="Disordered" evidence="1">
    <location>
        <begin position="1"/>
        <end position="26"/>
    </location>
</feature>
<dbReference type="Proteomes" id="UP001423409">
    <property type="component" value="Unassembled WGS sequence"/>
</dbReference>
<protein>
    <submittedName>
        <fullName evidence="2">Uncharacterized protein</fullName>
    </submittedName>
</protein>
<dbReference type="EMBL" id="BAABQU010000018">
    <property type="protein sequence ID" value="GAA5440213.1"/>
    <property type="molecule type" value="Genomic_DNA"/>
</dbReference>